<feature type="compositionally biased region" description="Basic and acidic residues" evidence="2">
    <location>
        <begin position="193"/>
        <end position="204"/>
    </location>
</feature>
<dbReference type="PROSITE" id="PS51421">
    <property type="entry name" value="RAS"/>
    <property type="match status" value="1"/>
</dbReference>
<accession>A0ABQ9XD89</accession>
<evidence type="ECO:0000256" key="1">
    <source>
        <dbReference type="ARBA" id="ARBA00022741"/>
    </source>
</evidence>
<dbReference type="PROSITE" id="PS51419">
    <property type="entry name" value="RAB"/>
    <property type="match status" value="1"/>
</dbReference>
<gene>
    <name evidence="3" type="ORF">BLNAU_15405</name>
</gene>
<dbReference type="PANTHER" id="PTHR47978">
    <property type="match status" value="1"/>
</dbReference>
<dbReference type="NCBIfam" id="TIGR00231">
    <property type="entry name" value="small_GTP"/>
    <property type="match status" value="1"/>
</dbReference>
<keyword evidence="1" id="KW-0547">Nucleotide-binding</keyword>
<evidence type="ECO:0000313" key="4">
    <source>
        <dbReference type="Proteomes" id="UP001281761"/>
    </source>
</evidence>
<dbReference type="Pfam" id="PF00071">
    <property type="entry name" value="Ras"/>
    <property type="match status" value="1"/>
</dbReference>
<dbReference type="InterPro" id="IPR001806">
    <property type="entry name" value="Small_GTPase"/>
</dbReference>
<dbReference type="Gene3D" id="3.40.50.300">
    <property type="entry name" value="P-loop containing nucleotide triphosphate hydrolases"/>
    <property type="match status" value="1"/>
</dbReference>
<feature type="region of interest" description="Disordered" evidence="2">
    <location>
        <begin position="177"/>
        <end position="204"/>
    </location>
</feature>
<organism evidence="3 4">
    <name type="scientific">Blattamonas nauphoetae</name>
    <dbReference type="NCBI Taxonomy" id="2049346"/>
    <lineage>
        <taxon>Eukaryota</taxon>
        <taxon>Metamonada</taxon>
        <taxon>Preaxostyla</taxon>
        <taxon>Oxymonadida</taxon>
        <taxon>Blattamonas</taxon>
    </lineage>
</organism>
<dbReference type="SMART" id="SM00173">
    <property type="entry name" value="RAS"/>
    <property type="match status" value="1"/>
</dbReference>
<sequence>MIEAIEMSYQSKQTHVFKVVILGESRVGKTSILLRFLKNQFNENLGTSIGAVFFAHTIEFDNYFVKLDIWDTAGQERYDSLAPIYYKGADAAIIVYDITSQSSLSRAQAWVDQLEKEEAPQVMAFIGNKCDCEPQRKVPTEVGRSYAQEHECLFMETSAKQGTNIRSLFDTIARALPHQQQQDQKNSNTIDPSSRKSDDSGCKC</sequence>
<reference evidence="3 4" key="1">
    <citation type="journal article" date="2022" name="bioRxiv">
        <title>Genomics of Preaxostyla Flagellates Illuminates Evolutionary Transitions and the Path Towards Mitochondrial Loss.</title>
        <authorList>
            <person name="Novak L.V.F."/>
            <person name="Treitli S.C."/>
            <person name="Pyrih J."/>
            <person name="Halakuc P."/>
            <person name="Pipaliya S.V."/>
            <person name="Vacek V."/>
            <person name="Brzon O."/>
            <person name="Soukal P."/>
            <person name="Eme L."/>
            <person name="Dacks J.B."/>
            <person name="Karnkowska A."/>
            <person name="Elias M."/>
            <person name="Hampl V."/>
        </authorList>
    </citation>
    <scope>NUCLEOTIDE SEQUENCE [LARGE SCALE GENOMIC DNA]</scope>
    <source>
        <strain evidence="3">NAU3</strain>
        <tissue evidence="3">Gut</tissue>
    </source>
</reference>
<feature type="compositionally biased region" description="Polar residues" evidence="2">
    <location>
        <begin position="178"/>
        <end position="192"/>
    </location>
</feature>
<dbReference type="PROSITE" id="PS51420">
    <property type="entry name" value="RHO"/>
    <property type="match status" value="1"/>
</dbReference>
<dbReference type="Proteomes" id="UP001281761">
    <property type="component" value="Unassembled WGS sequence"/>
</dbReference>
<evidence type="ECO:0000256" key="2">
    <source>
        <dbReference type="SAM" id="MobiDB-lite"/>
    </source>
</evidence>
<dbReference type="EMBL" id="JARBJD010000152">
    <property type="protein sequence ID" value="KAK2949654.1"/>
    <property type="molecule type" value="Genomic_DNA"/>
</dbReference>
<name>A0ABQ9XD89_9EUKA</name>
<dbReference type="PRINTS" id="PR00449">
    <property type="entry name" value="RASTRNSFRMNG"/>
</dbReference>
<comment type="caution">
    <text evidence="3">The sequence shown here is derived from an EMBL/GenBank/DDBJ whole genome shotgun (WGS) entry which is preliminary data.</text>
</comment>
<proteinExistence type="predicted"/>
<dbReference type="InterPro" id="IPR027417">
    <property type="entry name" value="P-loop_NTPase"/>
</dbReference>
<dbReference type="SMART" id="SM00176">
    <property type="entry name" value="RAN"/>
    <property type="match status" value="1"/>
</dbReference>
<keyword evidence="4" id="KW-1185">Reference proteome</keyword>
<dbReference type="SMART" id="SM00175">
    <property type="entry name" value="RAB"/>
    <property type="match status" value="1"/>
</dbReference>
<dbReference type="SMART" id="SM00174">
    <property type="entry name" value="RHO"/>
    <property type="match status" value="1"/>
</dbReference>
<evidence type="ECO:0000313" key="3">
    <source>
        <dbReference type="EMBL" id="KAK2949654.1"/>
    </source>
</evidence>
<dbReference type="SUPFAM" id="SSF52540">
    <property type="entry name" value="P-loop containing nucleoside triphosphate hydrolases"/>
    <property type="match status" value="1"/>
</dbReference>
<dbReference type="CDD" id="cd01860">
    <property type="entry name" value="Rab5_related"/>
    <property type="match status" value="1"/>
</dbReference>
<dbReference type="InterPro" id="IPR005225">
    <property type="entry name" value="Small_GTP-bd"/>
</dbReference>
<protein>
    <submittedName>
        <fullName evidence="3">Vacuolar protein sorting-associated protein 21</fullName>
    </submittedName>
</protein>